<dbReference type="PANTHER" id="PTHR31836">
    <property type="match status" value="1"/>
</dbReference>
<feature type="domain" description="Expansin-like EG45" evidence="3">
    <location>
        <begin position="33"/>
        <end position="140"/>
    </location>
</feature>
<dbReference type="Gene3D" id="2.40.40.10">
    <property type="entry name" value="RlpA-like domain"/>
    <property type="match status" value="1"/>
</dbReference>
<sequence>MRALIFFTGLGLLATAGSSPAPTIYPMGRNVTGIATFYGAVGNEGTCSFASMPVKWVTVAMADSQWFGANICGACLQVYGPNVYGKLGNVTKVMVTNQCPGCSKNHLDLDPKAFAVLAPMKQGIINNVKWKIIPCHHPGPVYYKFKEGVSQWWFALQVFNHNTPVVKMEISTNHGKTYTNVHRLYYNYFVYRSGFGPGPYTVRITDENGHKLVDSGLKPVALSIKKGKANFPNTTKKIKIKQGGQ</sequence>
<dbReference type="PROSITE" id="PS50842">
    <property type="entry name" value="EXPANSIN_EG45"/>
    <property type="match status" value="1"/>
</dbReference>
<evidence type="ECO:0000256" key="2">
    <source>
        <dbReference type="SAM" id="SignalP"/>
    </source>
</evidence>
<dbReference type="CDD" id="cd22271">
    <property type="entry name" value="DPBB_EXP_N-like"/>
    <property type="match status" value="1"/>
</dbReference>
<dbReference type="SUPFAM" id="SSF49590">
    <property type="entry name" value="PHL pollen allergen"/>
    <property type="match status" value="1"/>
</dbReference>
<proteinExistence type="predicted"/>
<dbReference type="InterPro" id="IPR009009">
    <property type="entry name" value="RlpA-like_DPBB"/>
</dbReference>
<feature type="signal peptide" evidence="2">
    <location>
        <begin position="1"/>
        <end position="18"/>
    </location>
</feature>
<dbReference type="InterPro" id="IPR007112">
    <property type="entry name" value="Expansin/allergen_DPBB_dom"/>
</dbReference>
<keyword evidence="5" id="KW-1185">Reference proteome</keyword>
<protein>
    <submittedName>
        <fullName evidence="4">RlpA-like double-psi beta-barrel-protein domain-containing protein-containing protein</fullName>
    </submittedName>
</protein>
<evidence type="ECO:0000256" key="1">
    <source>
        <dbReference type="ARBA" id="ARBA00022729"/>
    </source>
</evidence>
<keyword evidence="1 2" id="KW-0732">Signal</keyword>
<accession>A0A433QCX4</accession>
<dbReference type="Pfam" id="PF03330">
    <property type="entry name" value="DPBB_1"/>
    <property type="match status" value="1"/>
</dbReference>
<dbReference type="InterPro" id="IPR036749">
    <property type="entry name" value="Expansin_CBD_sf"/>
</dbReference>
<dbReference type="InterPro" id="IPR049818">
    <property type="entry name" value="Expansin_EXLX1-like"/>
</dbReference>
<dbReference type="PANTHER" id="PTHR31836:SF21">
    <property type="entry name" value="EXPANSIN-LIKE PROTEIN 7"/>
    <property type="match status" value="1"/>
</dbReference>
<evidence type="ECO:0000259" key="3">
    <source>
        <dbReference type="PROSITE" id="PS50842"/>
    </source>
</evidence>
<comment type="caution">
    <text evidence="4">The sequence shown here is derived from an EMBL/GenBank/DDBJ whole genome shotgun (WGS) entry which is preliminary data.</text>
</comment>
<dbReference type="Gene3D" id="2.60.40.760">
    <property type="entry name" value="Expansin, cellulose-binding-like domain"/>
    <property type="match status" value="1"/>
</dbReference>
<dbReference type="NCBIfam" id="NF041144">
    <property type="entry name" value="expansin_EXLX1"/>
    <property type="match status" value="1"/>
</dbReference>
<dbReference type="AlphaFoldDB" id="A0A433QCX4"/>
<reference evidence="4 5" key="1">
    <citation type="journal article" date="2018" name="New Phytol.">
        <title>Phylogenomics of Endogonaceae and evolution of mycorrhizas within Mucoromycota.</title>
        <authorList>
            <person name="Chang Y."/>
            <person name="Desiro A."/>
            <person name="Na H."/>
            <person name="Sandor L."/>
            <person name="Lipzen A."/>
            <person name="Clum A."/>
            <person name="Barry K."/>
            <person name="Grigoriev I.V."/>
            <person name="Martin F.M."/>
            <person name="Stajich J.E."/>
            <person name="Smith M.E."/>
            <person name="Bonito G."/>
            <person name="Spatafora J.W."/>
        </authorList>
    </citation>
    <scope>NUCLEOTIDE SEQUENCE [LARGE SCALE GENOMIC DNA]</scope>
    <source>
        <strain evidence="4 5">AD002</strain>
    </source>
</reference>
<dbReference type="SUPFAM" id="SSF50685">
    <property type="entry name" value="Barwin-like endoglucanases"/>
    <property type="match status" value="1"/>
</dbReference>
<dbReference type="EMBL" id="RBNJ01008080">
    <property type="protein sequence ID" value="RUS27617.1"/>
    <property type="molecule type" value="Genomic_DNA"/>
</dbReference>
<dbReference type="InterPro" id="IPR036908">
    <property type="entry name" value="RlpA-like_sf"/>
</dbReference>
<feature type="chain" id="PRO_5019167733" evidence="2">
    <location>
        <begin position="19"/>
        <end position="245"/>
    </location>
</feature>
<gene>
    <name evidence="4" type="ORF">BC938DRAFT_482990</name>
</gene>
<name>A0A433QCX4_9FUNG</name>
<organism evidence="4 5">
    <name type="scientific">Jimgerdemannia flammicorona</name>
    <dbReference type="NCBI Taxonomy" id="994334"/>
    <lineage>
        <taxon>Eukaryota</taxon>
        <taxon>Fungi</taxon>
        <taxon>Fungi incertae sedis</taxon>
        <taxon>Mucoromycota</taxon>
        <taxon>Mucoromycotina</taxon>
        <taxon>Endogonomycetes</taxon>
        <taxon>Endogonales</taxon>
        <taxon>Endogonaceae</taxon>
        <taxon>Jimgerdemannia</taxon>
    </lineage>
</organism>
<dbReference type="Proteomes" id="UP000274822">
    <property type="component" value="Unassembled WGS sequence"/>
</dbReference>
<dbReference type="InterPro" id="IPR051477">
    <property type="entry name" value="Expansin_CellWall"/>
</dbReference>
<evidence type="ECO:0000313" key="5">
    <source>
        <dbReference type="Proteomes" id="UP000274822"/>
    </source>
</evidence>
<evidence type="ECO:0000313" key="4">
    <source>
        <dbReference type="EMBL" id="RUS27617.1"/>
    </source>
</evidence>